<evidence type="ECO:0000256" key="2">
    <source>
        <dbReference type="ARBA" id="ARBA00023015"/>
    </source>
</evidence>
<dbReference type="InterPro" id="IPR007627">
    <property type="entry name" value="RNA_pol_sigma70_r2"/>
</dbReference>
<dbReference type="CDD" id="cd06171">
    <property type="entry name" value="Sigma70_r4"/>
    <property type="match status" value="1"/>
</dbReference>
<dbReference type="InterPro" id="IPR014284">
    <property type="entry name" value="RNA_pol_sigma-70_dom"/>
</dbReference>
<gene>
    <name evidence="7" type="ORF">CNX70_18905</name>
</gene>
<comment type="similarity">
    <text evidence="1">Belongs to the sigma-70 factor family. ECF subfamily.</text>
</comment>
<evidence type="ECO:0000256" key="4">
    <source>
        <dbReference type="ARBA" id="ARBA00023163"/>
    </source>
</evidence>
<dbReference type="EMBL" id="CP023422">
    <property type="protein sequence ID" value="ATD61996.1"/>
    <property type="molecule type" value="Genomic_DNA"/>
</dbReference>
<dbReference type="InterPro" id="IPR013249">
    <property type="entry name" value="RNA_pol_sigma70_r4_t2"/>
</dbReference>
<keyword evidence="3" id="KW-0731">Sigma factor</keyword>
<dbReference type="Gene3D" id="1.10.1740.10">
    <property type="match status" value="1"/>
</dbReference>
<protein>
    <submittedName>
        <fullName evidence="7">RNA polymerase subunit sigma</fullName>
    </submittedName>
</protein>
<proteinExistence type="inferred from homology"/>
<dbReference type="PANTHER" id="PTHR43133:SF63">
    <property type="entry name" value="RNA POLYMERASE SIGMA FACTOR FECI-RELATED"/>
    <property type="match status" value="1"/>
</dbReference>
<evidence type="ECO:0000259" key="6">
    <source>
        <dbReference type="Pfam" id="PF08281"/>
    </source>
</evidence>
<dbReference type="SUPFAM" id="SSF88659">
    <property type="entry name" value="Sigma3 and sigma4 domains of RNA polymerase sigma factors"/>
    <property type="match status" value="1"/>
</dbReference>
<evidence type="ECO:0000256" key="1">
    <source>
        <dbReference type="ARBA" id="ARBA00010641"/>
    </source>
</evidence>
<feature type="domain" description="RNA polymerase sigma factor 70 region 4 type 2" evidence="6">
    <location>
        <begin position="141"/>
        <end position="193"/>
    </location>
</feature>
<evidence type="ECO:0000256" key="3">
    <source>
        <dbReference type="ARBA" id="ARBA00023082"/>
    </source>
</evidence>
<dbReference type="Gene3D" id="1.10.10.10">
    <property type="entry name" value="Winged helix-like DNA-binding domain superfamily/Winged helix DNA-binding domain"/>
    <property type="match status" value="1"/>
</dbReference>
<dbReference type="FunFam" id="1.10.1740.10:FF:000009">
    <property type="entry name" value="RNA polymerase sigma factor"/>
    <property type="match status" value="1"/>
</dbReference>
<name>A0A290WZF6_9BURK</name>
<dbReference type="PANTHER" id="PTHR43133">
    <property type="entry name" value="RNA POLYMERASE ECF-TYPE SIGMA FACTO"/>
    <property type="match status" value="1"/>
</dbReference>
<reference evidence="7 8" key="1">
    <citation type="submission" date="2017-09" db="EMBL/GenBank/DDBJ databases">
        <title>Complete genome sequence of Janthinobacterium svalbardensis PAMC 27463.</title>
        <authorList>
            <person name="Cho Y.-J."/>
            <person name="Cho A."/>
            <person name="Kim O.-S."/>
            <person name="Lee J.-I."/>
        </authorList>
    </citation>
    <scope>NUCLEOTIDE SEQUENCE [LARGE SCALE GENOMIC DNA]</scope>
    <source>
        <strain evidence="7 8">PAMC 27463</strain>
    </source>
</reference>
<dbReference type="SUPFAM" id="SSF88946">
    <property type="entry name" value="Sigma2 domain of RNA polymerase sigma factors"/>
    <property type="match status" value="1"/>
</dbReference>
<dbReference type="InterPro" id="IPR036388">
    <property type="entry name" value="WH-like_DNA-bd_sf"/>
</dbReference>
<keyword evidence="8" id="KW-1185">Reference proteome</keyword>
<dbReference type="InterPro" id="IPR013324">
    <property type="entry name" value="RNA_pol_sigma_r3/r4-like"/>
</dbReference>
<feature type="domain" description="RNA polymerase sigma-70 region 2" evidence="5">
    <location>
        <begin position="42"/>
        <end position="110"/>
    </location>
</feature>
<dbReference type="Pfam" id="PF08281">
    <property type="entry name" value="Sigma70_r4_2"/>
    <property type="match status" value="1"/>
</dbReference>
<evidence type="ECO:0000259" key="5">
    <source>
        <dbReference type="Pfam" id="PF04542"/>
    </source>
</evidence>
<evidence type="ECO:0000313" key="8">
    <source>
        <dbReference type="Proteomes" id="UP000218437"/>
    </source>
</evidence>
<dbReference type="NCBIfam" id="TIGR02937">
    <property type="entry name" value="sigma70-ECF"/>
    <property type="match status" value="1"/>
</dbReference>
<dbReference type="Pfam" id="PF04542">
    <property type="entry name" value="Sigma70_r2"/>
    <property type="match status" value="1"/>
</dbReference>
<dbReference type="Proteomes" id="UP000218437">
    <property type="component" value="Chromosome"/>
</dbReference>
<dbReference type="GO" id="GO:0006352">
    <property type="term" value="P:DNA-templated transcription initiation"/>
    <property type="evidence" value="ECO:0007669"/>
    <property type="project" value="InterPro"/>
</dbReference>
<dbReference type="KEGG" id="jsv:CNX70_18905"/>
<accession>A0A290WZF6</accession>
<organism evidence="7 8">
    <name type="scientific">Janthinobacterium svalbardensis</name>
    <dbReference type="NCBI Taxonomy" id="368607"/>
    <lineage>
        <taxon>Bacteria</taxon>
        <taxon>Pseudomonadati</taxon>
        <taxon>Pseudomonadota</taxon>
        <taxon>Betaproteobacteria</taxon>
        <taxon>Burkholderiales</taxon>
        <taxon>Oxalobacteraceae</taxon>
        <taxon>Janthinobacterium</taxon>
    </lineage>
</organism>
<keyword evidence="2" id="KW-0805">Transcription regulation</keyword>
<dbReference type="GO" id="GO:0016987">
    <property type="term" value="F:sigma factor activity"/>
    <property type="evidence" value="ECO:0007669"/>
    <property type="project" value="UniProtKB-KW"/>
</dbReference>
<dbReference type="GO" id="GO:0003677">
    <property type="term" value="F:DNA binding"/>
    <property type="evidence" value="ECO:0007669"/>
    <property type="project" value="InterPro"/>
</dbReference>
<keyword evidence="4" id="KW-0804">Transcription</keyword>
<dbReference type="InterPro" id="IPR013325">
    <property type="entry name" value="RNA_pol_sigma_r2"/>
</dbReference>
<dbReference type="InterPro" id="IPR039425">
    <property type="entry name" value="RNA_pol_sigma-70-like"/>
</dbReference>
<evidence type="ECO:0000313" key="7">
    <source>
        <dbReference type="EMBL" id="ATD61996.1"/>
    </source>
</evidence>
<sequence>MSIILKQPSQPAPRVPSAQLIPCLENAVSTVSPTHASPLTTLYSEHHGWLYGWLRGKLGNRAEAADLAQDTFLRLLGKREVTPLAPLREPRGYLATIARGLLIDRYRRQALEHAYLEALAQQAEPASMCAETHAIIIETLLAVDRLLDRLGARTRTIFLLAQIEELSYVEISRRLGVSLPTVKKHLVRAYTECLLLAAA</sequence>
<dbReference type="AlphaFoldDB" id="A0A290WZF6"/>